<dbReference type="AlphaFoldDB" id="A0A150QAR4"/>
<sequence>MTFQAAFARLLTDPREIALFYGAPAGFAEKHALDAGQMAALQALDEKRLRWAADGLGLKRFLRMESYYPATLALLRRHGALAAVERSFILAYRPIKSERWSRSLRDALWFAELVERLVDEGALEIAYLADVLRCEHAEFLLWSDAAFGESANEFKTRNASRPFLTREEVLDAAVRVGPHVALRAFSCDVLPLVQALARSAEPPAPRPAPTLIAFGRVPGDERVQKARVGRRMETFLARADGRRTTREILAEILDPRLGHAEREAMEQGCCQVLLQLRGLHFVTSEAGARRPDLPEASRRSAA</sequence>
<gene>
    <name evidence="1" type="ORF">BE15_02265</name>
</gene>
<evidence type="ECO:0000313" key="2">
    <source>
        <dbReference type="Proteomes" id="UP000075260"/>
    </source>
</evidence>
<dbReference type="Proteomes" id="UP000075260">
    <property type="component" value="Unassembled WGS sequence"/>
</dbReference>
<reference evidence="1 2" key="1">
    <citation type="submission" date="2014-02" db="EMBL/GenBank/DDBJ databases">
        <title>The small core and large imbalanced accessory genome model reveals a collaborative survival strategy of Sorangium cellulosum strains in nature.</title>
        <authorList>
            <person name="Han K."/>
            <person name="Peng R."/>
            <person name="Blom J."/>
            <person name="Li Y.-Z."/>
        </authorList>
    </citation>
    <scope>NUCLEOTIDE SEQUENCE [LARGE SCALE GENOMIC DNA]</scope>
    <source>
        <strain evidence="1 2">So0008-312</strain>
    </source>
</reference>
<dbReference type="EMBL" id="JEMA01000859">
    <property type="protein sequence ID" value="KYF65084.1"/>
    <property type="molecule type" value="Genomic_DNA"/>
</dbReference>
<evidence type="ECO:0000313" key="1">
    <source>
        <dbReference type="EMBL" id="KYF65084.1"/>
    </source>
</evidence>
<name>A0A150QAR4_SORCE</name>
<accession>A0A150QAR4</accession>
<comment type="caution">
    <text evidence="1">The sequence shown here is derived from an EMBL/GenBank/DDBJ whole genome shotgun (WGS) entry which is preliminary data.</text>
</comment>
<proteinExistence type="predicted"/>
<evidence type="ECO:0008006" key="3">
    <source>
        <dbReference type="Google" id="ProtNLM"/>
    </source>
</evidence>
<protein>
    <recommendedName>
        <fullName evidence="3">DUF2063 domain-containing protein</fullName>
    </recommendedName>
</protein>
<organism evidence="1 2">
    <name type="scientific">Sorangium cellulosum</name>
    <name type="common">Polyangium cellulosum</name>
    <dbReference type="NCBI Taxonomy" id="56"/>
    <lineage>
        <taxon>Bacteria</taxon>
        <taxon>Pseudomonadati</taxon>
        <taxon>Myxococcota</taxon>
        <taxon>Polyangia</taxon>
        <taxon>Polyangiales</taxon>
        <taxon>Polyangiaceae</taxon>
        <taxon>Sorangium</taxon>
    </lineage>
</organism>